<comment type="caution">
    <text evidence="2">The sequence shown here is derived from an EMBL/GenBank/DDBJ whole genome shotgun (WGS) entry which is preliminary data.</text>
</comment>
<evidence type="ECO:0000313" key="3">
    <source>
        <dbReference type="Proteomes" id="UP001189429"/>
    </source>
</evidence>
<evidence type="ECO:0000256" key="1">
    <source>
        <dbReference type="SAM" id="MobiDB-lite"/>
    </source>
</evidence>
<sequence>MATTPADVIIGSVRQRVAFIHSQVALGMPRDQIIASQVNALISFIGQQSNLDIATVTTVGTELVVGPWSDDQRIAIATALSNAMGGAVPSHGGRKQQECNWLERYLTQSDWTAIKSTDLSSDAKLRVVGSRMWRIGITCPKEACLKRGAAIVYAVGGTGVLPASMLKAMCDKLKEFVKDFDRATPQTFPHIQKYPMDPMYLGAPRRNFAYGDDVPVDDVEATHEVITQAASGIFYRGTAKALKGAQPSTTALVAAKASAPPGGLLAANGPQDIQSMIAQVGNQIVQGLFGGSMGQGPVPGLQIFADKLYRQPSNRSVRTPQSEPGTPNTVFGGEVSTTFGGSPSDNELGRHVDAPLVQASACKPAEPAHVPAPGAGAAGAAAEVDAAAEIESRMREAAVAAGHALGKIPMKRKKAAAACSEGELDKAEPKPKPKGKAKAKGHAKAKASAKGTTKGAKRGGSDPAGKVDIKDLLKPSQIGDRDKNTYASWVYGRARARAAALGLSGDSVSEVGRSAYRSAAAVWDKGAK</sequence>
<name>A0ABN9R4U9_9DINO</name>
<gene>
    <name evidence="2" type="ORF">PCOR1329_LOCUS17609</name>
</gene>
<organism evidence="2 3">
    <name type="scientific">Prorocentrum cordatum</name>
    <dbReference type="NCBI Taxonomy" id="2364126"/>
    <lineage>
        <taxon>Eukaryota</taxon>
        <taxon>Sar</taxon>
        <taxon>Alveolata</taxon>
        <taxon>Dinophyceae</taxon>
        <taxon>Prorocentrales</taxon>
        <taxon>Prorocentraceae</taxon>
        <taxon>Prorocentrum</taxon>
    </lineage>
</organism>
<feature type="compositionally biased region" description="Basic and acidic residues" evidence="1">
    <location>
        <begin position="465"/>
        <end position="480"/>
    </location>
</feature>
<feature type="compositionally biased region" description="Basic residues" evidence="1">
    <location>
        <begin position="432"/>
        <end position="447"/>
    </location>
</feature>
<accession>A0ABN9R4U9</accession>
<reference evidence="2" key="1">
    <citation type="submission" date="2023-10" db="EMBL/GenBank/DDBJ databases">
        <authorList>
            <person name="Chen Y."/>
            <person name="Shah S."/>
            <person name="Dougan E. K."/>
            <person name="Thang M."/>
            <person name="Chan C."/>
        </authorList>
    </citation>
    <scope>NUCLEOTIDE SEQUENCE [LARGE SCALE GENOMIC DNA]</scope>
</reference>
<protein>
    <submittedName>
        <fullName evidence="2">Uncharacterized protein</fullName>
    </submittedName>
</protein>
<keyword evidence="3" id="KW-1185">Reference proteome</keyword>
<dbReference type="EMBL" id="CAUYUJ010005480">
    <property type="protein sequence ID" value="CAK0813813.1"/>
    <property type="molecule type" value="Genomic_DNA"/>
</dbReference>
<dbReference type="Proteomes" id="UP001189429">
    <property type="component" value="Unassembled WGS sequence"/>
</dbReference>
<proteinExistence type="predicted"/>
<evidence type="ECO:0000313" key="2">
    <source>
        <dbReference type="EMBL" id="CAK0813813.1"/>
    </source>
</evidence>
<feature type="region of interest" description="Disordered" evidence="1">
    <location>
        <begin position="421"/>
        <end position="480"/>
    </location>
</feature>